<accession>A0A9W9J0M3</accession>
<proteinExistence type="predicted"/>
<evidence type="ECO:0000256" key="1">
    <source>
        <dbReference type="SAM" id="MobiDB-lite"/>
    </source>
</evidence>
<reference evidence="2" key="1">
    <citation type="submission" date="2022-11" db="EMBL/GenBank/DDBJ databases">
        <authorList>
            <person name="Petersen C."/>
        </authorList>
    </citation>
    <scope>NUCLEOTIDE SEQUENCE</scope>
    <source>
        <strain evidence="2">IBT 16849</strain>
    </source>
</reference>
<organism evidence="2 3">
    <name type="scientific">Penicillium cf. griseofulvum</name>
    <dbReference type="NCBI Taxonomy" id="2972120"/>
    <lineage>
        <taxon>Eukaryota</taxon>
        <taxon>Fungi</taxon>
        <taxon>Dikarya</taxon>
        <taxon>Ascomycota</taxon>
        <taxon>Pezizomycotina</taxon>
        <taxon>Eurotiomycetes</taxon>
        <taxon>Eurotiomycetidae</taxon>
        <taxon>Eurotiales</taxon>
        <taxon>Aspergillaceae</taxon>
        <taxon>Penicillium</taxon>
    </lineage>
</organism>
<comment type="caution">
    <text evidence="2">The sequence shown here is derived from an EMBL/GenBank/DDBJ whole genome shotgun (WGS) entry which is preliminary data.</text>
</comment>
<evidence type="ECO:0000313" key="2">
    <source>
        <dbReference type="EMBL" id="KAJ5188195.1"/>
    </source>
</evidence>
<reference evidence="2" key="2">
    <citation type="journal article" date="2023" name="IMA Fungus">
        <title>Comparative genomic study of the Penicillium genus elucidates a diverse pangenome and 15 lateral gene transfer events.</title>
        <authorList>
            <person name="Petersen C."/>
            <person name="Sorensen T."/>
            <person name="Nielsen M.R."/>
            <person name="Sondergaard T.E."/>
            <person name="Sorensen J.L."/>
            <person name="Fitzpatrick D.A."/>
            <person name="Frisvad J.C."/>
            <person name="Nielsen K.L."/>
        </authorList>
    </citation>
    <scope>NUCLEOTIDE SEQUENCE</scope>
    <source>
        <strain evidence="2">IBT 16849</strain>
    </source>
</reference>
<keyword evidence="3" id="KW-1185">Reference proteome</keyword>
<dbReference type="AlphaFoldDB" id="A0A9W9J0M3"/>
<dbReference type="EMBL" id="JAPQKP010000005">
    <property type="protein sequence ID" value="KAJ5188195.1"/>
    <property type="molecule type" value="Genomic_DNA"/>
</dbReference>
<evidence type="ECO:0000313" key="3">
    <source>
        <dbReference type="Proteomes" id="UP001150879"/>
    </source>
</evidence>
<feature type="compositionally biased region" description="Polar residues" evidence="1">
    <location>
        <begin position="20"/>
        <end position="51"/>
    </location>
</feature>
<dbReference type="OrthoDB" id="4265181at2759"/>
<protein>
    <submittedName>
        <fullName evidence="2">Uncharacterized protein</fullName>
    </submittedName>
</protein>
<sequence length="217" mass="24220">MPNNTGNGPGAIPRQVARQIRQQSQARGRSTGRSGPSNSQNSNYPAVQYQSPIRPGMGSSRYATAANVVEDTFESDPMELDPMEIDTPVQEPPPVIAPTSMTEGSGVNSIHRHVFYIPIRSRPMPDLDLDVITAARAELARLQRTGMSITETLPEQRGPHVFIRIDTNHTDRRHALTDANLRMGAMQDMIRDGLGWFTGLPYRHPHFEVKFLRGRRL</sequence>
<feature type="region of interest" description="Disordered" evidence="1">
    <location>
        <begin position="1"/>
        <end position="58"/>
    </location>
</feature>
<dbReference type="Proteomes" id="UP001150879">
    <property type="component" value="Unassembled WGS sequence"/>
</dbReference>
<gene>
    <name evidence="2" type="ORF">N7472_007209</name>
</gene>
<name>A0A9W9J0M3_9EURO</name>